<reference evidence="3" key="3">
    <citation type="submission" date="2015-06" db="UniProtKB">
        <authorList>
            <consortium name="EnsemblMetazoa"/>
        </authorList>
    </citation>
    <scope>IDENTIFICATION</scope>
</reference>
<dbReference type="Pfam" id="PF00650">
    <property type="entry name" value="CRAL_TRIO"/>
    <property type="match status" value="1"/>
</dbReference>
<dbReference type="HOGENOM" id="CLU_014001_9_3_1"/>
<dbReference type="InterPro" id="IPR052432">
    <property type="entry name" value="PITP/CRAL-TRIO"/>
</dbReference>
<name>R7V1D8_CAPTE</name>
<organism evidence="2">
    <name type="scientific">Capitella teleta</name>
    <name type="common">Polychaete worm</name>
    <dbReference type="NCBI Taxonomy" id="283909"/>
    <lineage>
        <taxon>Eukaryota</taxon>
        <taxon>Metazoa</taxon>
        <taxon>Spiralia</taxon>
        <taxon>Lophotrochozoa</taxon>
        <taxon>Annelida</taxon>
        <taxon>Polychaeta</taxon>
        <taxon>Sedentaria</taxon>
        <taxon>Scolecida</taxon>
        <taxon>Capitellidae</taxon>
        <taxon>Capitella</taxon>
    </lineage>
</organism>
<keyword evidence="4" id="KW-1185">Reference proteome</keyword>
<dbReference type="OMA" id="WRVEYGV"/>
<dbReference type="InterPro" id="IPR036273">
    <property type="entry name" value="CRAL/TRIO_N_dom_sf"/>
</dbReference>
<dbReference type="Proteomes" id="UP000014760">
    <property type="component" value="Unassembled WGS sequence"/>
</dbReference>
<dbReference type="PANTHER" id="PTHR46590:SF1">
    <property type="entry name" value="PHOSPHATIDYLINOSITOL TRANSFER PROTEIN CSR1"/>
    <property type="match status" value="1"/>
</dbReference>
<reference evidence="2 4" key="2">
    <citation type="journal article" date="2013" name="Nature">
        <title>Insights into bilaterian evolution from three spiralian genomes.</title>
        <authorList>
            <person name="Simakov O."/>
            <person name="Marletaz F."/>
            <person name="Cho S.J."/>
            <person name="Edsinger-Gonzales E."/>
            <person name="Havlak P."/>
            <person name="Hellsten U."/>
            <person name="Kuo D.H."/>
            <person name="Larsson T."/>
            <person name="Lv J."/>
            <person name="Arendt D."/>
            <person name="Savage R."/>
            <person name="Osoegawa K."/>
            <person name="de Jong P."/>
            <person name="Grimwood J."/>
            <person name="Chapman J.A."/>
            <person name="Shapiro H."/>
            <person name="Aerts A."/>
            <person name="Otillar R.P."/>
            <person name="Terry A.Y."/>
            <person name="Boore J.L."/>
            <person name="Grigoriev I.V."/>
            <person name="Lindberg D.R."/>
            <person name="Seaver E.C."/>
            <person name="Weisblat D.A."/>
            <person name="Putnam N.H."/>
            <person name="Rokhsar D.S."/>
        </authorList>
    </citation>
    <scope>NUCLEOTIDE SEQUENCE</scope>
    <source>
        <strain evidence="2 4">I ESC-2004</strain>
    </source>
</reference>
<dbReference type="EMBL" id="KB296063">
    <property type="protein sequence ID" value="ELU12302.1"/>
    <property type="molecule type" value="Genomic_DNA"/>
</dbReference>
<evidence type="ECO:0000259" key="1">
    <source>
        <dbReference type="PROSITE" id="PS50191"/>
    </source>
</evidence>
<dbReference type="OrthoDB" id="75724at2759"/>
<dbReference type="CDD" id="cd00170">
    <property type="entry name" value="SEC14"/>
    <property type="match status" value="1"/>
</dbReference>
<dbReference type="AlphaFoldDB" id="R7V1D8"/>
<dbReference type="EnsemblMetazoa" id="CapteT204347">
    <property type="protein sequence ID" value="CapteP204347"/>
    <property type="gene ID" value="CapteG204347"/>
</dbReference>
<dbReference type="PROSITE" id="PS50191">
    <property type="entry name" value="CRAL_TRIO"/>
    <property type="match status" value="1"/>
</dbReference>
<dbReference type="SUPFAM" id="SSF46938">
    <property type="entry name" value="CRAL/TRIO N-terminal domain"/>
    <property type="match status" value="1"/>
</dbReference>
<dbReference type="SMART" id="SM00516">
    <property type="entry name" value="SEC14"/>
    <property type="match status" value="1"/>
</dbReference>
<dbReference type="PANTHER" id="PTHR46590">
    <property type="entry name" value="PHOSPHATIDYLINOSITOL TRANSFER PROTEIN CSR1-RELATED"/>
    <property type="match status" value="1"/>
</dbReference>
<evidence type="ECO:0000313" key="2">
    <source>
        <dbReference type="EMBL" id="ELU12302.1"/>
    </source>
</evidence>
<gene>
    <name evidence="2" type="ORF">CAPTEDRAFT_204347</name>
</gene>
<dbReference type="Gene3D" id="3.40.525.10">
    <property type="entry name" value="CRAL-TRIO lipid binding domain"/>
    <property type="match status" value="1"/>
</dbReference>
<feature type="domain" description="CRAL-TRIO" evidence="1">
    <location>
        <begin position="76"/>
        <end position="229"/>
    </location>
</feature>
<proteinExistence type="predicted"/>
<dbReference type="STRING" id="283909.R7V1D8"/>
<dbReference type="InterPro" id="IPR036865">
    <property type="entry name" value="CRAL-TRIO_dom_sf"/>
</dbReference>
<dbReference type="FunCoup" id="R7V1D8">
    <property type="interactions" value="175"/>
</dbReference>
<protein>
    <recommendedName>
        <fullName evidence="1">CRAL-TRIO domain-containing protein</fullName>
    </recommendedName>
</protein>
<evidence type="ECO:0000313" key="4">
    <source>
        <dbReference type="Proteomes" id="UP000014760"/>
    </source>
</evidence>
<dbReference type="SUPFAM" id="SSF52087">
    <property type="entry name" value="CRAL/TRIO domain"/>
    <property type="match status" value="1"/>
</dbReference>
<evidence type="ECO:0000313" key="3">
    <source>
        <dbReference type="EnsemblMetazoa" id="CapteP204347"/>
    </source>
</evidence>
<dbReference type="EMBL" id="AMQN01019651">
    <property type="status" value="NOT_ANNOTATED_CDS"/>
    <property type="molecule type" value="Genomic_DNA"/>
</dbReference>
<dbReference type="InterPro" id="IPR001251">
    <property type="entry name" value="CRAL-TRIO_dom"/>
</dbReference>
<accession>R7V1D8</accession>
<reference evidence="4" key="1">
    <citation type="submission" date="2012-12" db="EMBL/GenBank/DDBJ databases">
        <authorList>
            <person name="Hellsten U."/>
            <person name="Grimwood J."/>
            <person name="Chapman J.A."/>
            <person name="Shapiro H."/>
            <person name="Aerts A."/>
            <person name="Otillar R.P."/>
            <person name="Terry A.Y."/>
            <person name="Boore J.L."/>
            <person name="Simakov O."/>
            <person name="Marletaz F."/>
            <person name="Cho S.-J."/>
            <person name="Edsinger-Gonzales E."/>
            <person name="Havlak P."/>
            <person name="Kuo D.-H."/>
            <person name="Larsson T."/>
            <person name="Lv J."/>
            <person name="Arendt D."/>
            <person name="Savage R."/>
            <person name="Osoegawa K."/>
            <person name="de Jong P."/>
            <person name="Lindberg D.R."/>
            <person name="Seaver E.C."/>
            <person name="Weisblat D.A."/>
            <person name="Putnam N.H."/>
            <person name="Grigoriev I.V."/>
            <person name="Rokhsar D.S."/>
        </authorList>
    </citation>
    <scope>NUCLEOTIDE SEQUENCE</scope>
    <source>
        <strain evidence="4">I ESC-2004</strain>
    </source>
</reference>
<sequence length="229" mass="26472">MATNGEELSLGGSDVEFLDLQEKCQILSNADPTQVYSEACLKRLLKAFESSESAFSALLKTQKWRREYGVETLSQNEQVMQEIGSRKALLLRQRDFKGRPILYISAKRHNANERDIEVLTKFIVHMLETSVKRCDESVIDNLCIVFDMRDFTMANMDYQFVKNLIWLLSKHYPERLGVCLIINAPRVFHGCWTVIKPWLHEVTASKVLFVNDELSLCEYLNPDFLPTDD</sequence>